<organism evidence="3 4">
    <name type="scientific">Mariniflexile litorale</name>
    <dbReference type="NCBI Taxonomy" id="3045158"/>
    <lineage>
        <taxon>Bacteria</taxon>
        <taxon>Pseudomonadati</taxon>
        <taxon>Bacteroidota</taxon>
        <taxon>Flavobacteriia</taxon>
        <taxon>Flavobacteriales</taxon>
        <taxon>Flavobacteriaceae</taxon>
        <taxon>Mariniflexile</taxon>
    </lineage>
</organism>
<evidence type="ECO:0000313" key="3">
    <source>
        <dbReference type="EMBL" id="XBL14361.1"/>
    </source>
</evidence>
<name>A0AAU7EHL2_9FLAO</name>
<accession>A0AAU7EHL2</accession>
<dbReference type="InterPro" id="IPR024749">
    <property type="entry name" value="Collagen-bd_put"/>
</dbReference>
<reference evidence="3" key="1">
    <citation type="submission" date="2024-04" db="EMBL/GenBank/DDBJ databases">
        <title>Mariniflexile litorale, isolated from the shallow sediments of the Sea of Japan.</title>
        <authorList>
            <person name="Romanenko L."/>
            <person name="Isaeva M."/>
        </authorList>
    </citation>
    <scope>NUCLEOTIDE SEQUENCE [LARGE SCALE GENOMIC DNA]</scope>
    <source>
        <strain evidence="3">KMM 9835</strain>
    </source>
</reference>
<proteinExistence type="predicted"/>
<feature type="domain" description="Putative collagen-binding" evidence="1">
    <location>
        <begin position="565"/>
        <end position="647"/>
    </location>
</feature>
<gene>
    <name evidence="3" type="ORF">QLS71_018885</name>
</gene>
<evidence type="ECO:0000313" key="4">
    <source>
        <dbReference type="Proteomes" id="UP001224325"/>
    </source>
</evidence>
<dbReference type="InterPro" id="IPR032260">
    <property type="entry name" value="DUF5060"/>
</dbReference>
<dbReference type="KEGG" id="mlil:QLS71_018885"/>
<dbReference type="Gene3D" id="3.20.20.80">
    <property type="entry name" value="Glycosidases"/>
    <property type="match status" value="1"/>
</dbReference>
<dbReference type="Pfam" id="PF16586">
    <property type="entry name" value="DUF5060"/>
    <property type="match status" value="1"/>
</dbReference>
<protein>
    <submittedName>
        <fullName evidence="3">DUF5060 domain-containing protein</fullName>
    </submittedName>
</protein>
<dbReference type="AlphaFoldDB" id="A0AAU7EHL2"/>
<keyword evidence="4" id="KW-1185">Reference proteome</keyword>
<evidence type="ECO:0000259" key="1">
    <source>
        <dbReference type="Pfam" id="PF12904"/>
    </source>
</evidence>
<dbReference type="Proteomes" id="UP001224325">
    <property type="component" value="Chromosome"/>
</dbReference>
<dbReference type="Pfam" id="PF12904">
    <property type="entry name" value="Collagen_bind_2"/>
    <property type="match status" value="1"/>
</dbReference>
<dbReference type="Gene3D" id="2.60.40.10">
    <property type="entry name" value="Immunoglobulins"/>
    <property type="match status" value="1"/>
</dbReference>
<dbReference type="RefSeq" id="WP_308992172.1">
    <property type="nucleotide sequence ID" value="NZ_CP155618.1"/>
</dbReference>
<sequence length="651" mass="72569">MEYLIKLSRLKLLRFTFSLVITVISTTGFSQTTNSKKANGNGNVTISGELRQWHNITLNLAGPFTNEADKVINPFTDYRFNVIFKHESGSPKYTVPGYFAADGNAAESGATSGEIWRAHLSPDRIGKWTYTILFVSGSGVAISDLSGKTVAPYHGVTGSFEIKPTDKSGRDFRGKGRLQYVGRHYLQFAGNGEYFLKAGPDSPETLLGSVDFDNTIARKKNVPLKTWTSHVKDWNNNDPVWHNNKGKGLIGALNYLASKGVNSISFLPYNAGGDGDNVWPFVERNDKFHYDCSKLDQWEIVFAHAQKLGLHLHFKLQETEIDDNRKRNGANIIDIPLKSGEIVAVPESLDGGKLGPERKLYLRELIARYGHHLALNWNLGEENTQTPEEQRAMALYIKETNPYNHNIVIHSYPNMQDRVYTPLLGNGSVLTGASLQNMWNETHAKTLQWVKASDLSGKAWVVANDEQGSANLGVPPDPNYDGFNGTAGEGNDAYDLNDVRRYTLWGNLMAGGAGVEYYFGYKLTQNDIIAEDFRSRDKSWEYCKIALDFFKDNNIPFWEMKNENELVGNFSADNSIYCFASKNELYLVYLPLGGKANLDMTLASGEFTLSWFNPRTGGSLSPETIIGGGQSVLLSAPSEKEDWLAVVKRKK</sequence>
<dbReference type="InterPro" id="IPR013783">
    <property type="entry name" value="Ig-like_fold"/>
</dbReference>
<feature type="domain" description="DUF5060" evidence="2">
    <location>
        <begin position="50"/>
        <end position="133"/>
    </location>
</feature>
<evidence type="ECO:0000259" key="2">
    <source>
        <dbReference type="Pfam" id="PF16586"/>
    </source>
</evidence>
<dbReference type="EMBL" id="CP155618">
    <property type="protein sequence ID" value="XBL14361.1"/>
    <property type="molecule type" value="Genomic_DNA"/>
</dbReference>